<name>A0A7R9A1C5_9CRUS</name>
<dbReference type="PANTHER" id="PTHR10344">
    <property type="entry name" value="THYMIDYLATE KINASE"/>
    <property type="match status" value="1"/>
</dbReference>
<keyword evidence="4" id="KW-0545">Nucleotide biosynthesis</keyword>
<evidence type="ECO:0000256" key="7">
    <source>
        <dbReference type="ARBA" id="ARBA00022840"/>
    </source>
</evidence>
<dbReference type="EMBL" id="OB726485">
    <property type="protein sequence ID" value="CAD7239456.1"/>
    <property type="molecule type" value="Genomic_DNA"/>
</dbReference>
<feature type="non-terminal residue" evidence="9">
    <location>
        <position position="133"/>
    </location>
</feature>
<evidence type="ECO:0000256" key="3">
    <source>
        <dbReference type="ARBA" id="ARBA00022679"/>
    </source>
</evidence>
<comment type="catalytic activity">
    <reaction evidence="8">
        <text>dTMP + ATP = dTDP + ADP</text>
        <dbReference type="Rhea" id="RHEA:13517"/>
        <dbReference type="ChEBI" id="CHEBI:30616"/>
        <dbReference type="ChEBI" id="CHEBI:58369"/>
        <dbReference type="ChEBI" id="CHEBI:63528"/>
        <dbReference type="ChEBI" id="CHEBI:456216"/>
        <dbReference type="EC" id="2.7.4.9"/>
    </reaction>
</comment>
<dbReference type="GO" id="GO:0005829">
    <property type="term" value="C:cytosol"/>
    <property type="evidence" value="ECO:0007669"/>
    <property type="project" value="TreeGrafter"/>
</dbReference>
<dbReference type="CDD" id="cd01672">
    <property type="entry name" value="TMPK"/>
    <property type="match status" value="1"/>
</dbReference>
<dbReference type="GO" id="GO:0006233">
    <property type="term" value="P:dTDP biosynthetic process"/>
    <property type="evidence" value="ECO:0007669"/>
    <property type="project" value="InterPro"/>
</dbReference>
<dbReference type="AlphaFoldDB" id="A0A7R9A1C5"/>
<keyword evidence="5" id="KW-0547">Nucleotide-binding</keyword>
<evidence type="ECO:0000256" key="1">
    <source>
        <dbReference type="ARBA" id="ARBA00009776"/>
    </source>
</evidence>
<proteinExistence type="inferred from homology"/>
<dbReference type="InterPro" id="IPR027417">
    <property type="entry name" value="P-loop_NTPase"/>
</dbReference>
<dbReference type="NCBIfam" id="TIGR00041">
    <property type="entry name" value="DTMP_kinase"/>
    <property type="match status" value="1"/>
</dbReference>
<evidence type="ECO:0000256" key="5">
    <source>
        <dbReference type="ARBA" id="ARBA00022741"/>
    </source>
</evidence>
<dbReference type="InterPro" id="IPR039430">
    <property type="entry name" value="Thymidylate_kin-like_dom"/>
</dbReference>
<organism evidence="9">
    <name type="scientific">Cyprideis torosa</name>
    <dbReference type="NCBI Taxonomy" id="163714"/>
    <lineage>
        <taxon>Eukaryota</taxon>
        <taxon>Metazoa</taxon>
        <taxon>Ecdysozoa</taxon>
        <taxon>Arthropoda</taxon>
        <taxon>Crustacea</taxon>
        <taxon>Oligostraca</taxon>
        <taxon>Ostracoda</taxon>
        <taxon>Podocopa</taxon>
        <taxon>Podocopida</taxon>
        <taxon>Cytherocopina</taxon>
        <taxon>Cytheroidea</taxon>
        <taxon>Cytherideidae</taxon>
        <taxon>Cyprideis</taxon>
    </lineage>
</organism>
<accession>A0A7R9A1C5</accession>
<evidence type="ECO:0000256" key="6">
    <source>
        <dbReference type="ARBA" id="ARBA00022777"/>
    </source>
</evidence>
<dbReference type="Pfam" id="PF02223">
    <property type="entry name" value="Thymidylate_kin"/>
    <property type="match status" value="1"/>
</dbReference>
<comment type="similarity">
    <text evidence="1">Belongs to the thymidylate kinase family.</text>
</comment>
<evidence type="ECO:0000256" key="4">
    <source>
        <dbReference type="ARBA" id="ARBA00022727"/>
    </source>
</evidence>
<dbReference type="OrthoDB" id="425602at2759"/>
<dbReference type="GO" id="GO:0005524">
    <property type="term" value="F:ATP binding"/>
    <property type="evidence" value="ECO:0007669"/>
    <property type="project" value="UniProtKB-KW"/>
</dbReference>
<dbReference type="Gene3D" id="3.40.50.300">
    <property type="entry name" value="P-loop containing nucleotide triphosphate hydrolases"/>
    <property type="match status" value="1"/>
</dbReference>
<dbReference type="SUPFAM" id="SSF52540">
    <property type="entry name" value="P-loop containing nucleoside triphosphate hydrolases"/>
    <property type="match status" value="1"/>
</dbReference>
<keyword evidence="6" id="KW-0418">Kinase</keyword>
<protein>
    <recommendedName>
        <fullName evidence="2">dTMP kinase</fullName>
        <ecNumber evidence="2">2.7.4.9</ecNumber>
    </recommendedName>
</protein>
<evidence type="ECO:0000256" key="8">
    <source>
        <dbReference type="ARBA" id="ARBA00048743"/>
    </source>
</evidence>
<evidence type="ECO:0000256" key="2">
    <source>
        <dbReference type="ARBA" id="ARBA00012980"/>
    </source>
</evidence>
<dbReference type="GO" id="GO:0006227">
    <property type="term" value="P:dUDP biosynthetic process"/>
    <property type="evidence" value="ECO:0007669"/>
    <property type="project" value="TreeGrafter"/>
</dbReference>
<reference evidence="9" key="1">
    <citation type="submission" date="2020-11" db="EMBL/GenBank/DDBJ databases">
        <authorList>
            <person name="Tran Van P."/>
        </authorList>
    </citation>
    <scope>NUCLEOTIDE SEQUENCE</scope>
</reference>
<sequence length="133" mass="14405">MTGPFISIEGSDGAGKSVNAAFVADWFRERGREVAMTREPGGSDFAEAIRRLLLDPDSGDIGAESEVLALFAARSHHLRTVIRPARAAGKAVICDRFTDATIAYQCGGRGYDGQRVRELAAWVHGDDWPDLTL</sequence>
<dbReference type="InterPro" id="IPR018094">
    <property type="entry name" value="Thymidylate_kinase"/>
</dbReference>
<keyword evidence="3" id="KW-0808">Transferase</keyword>
<dbReference type="PANTHER" id="PTHR10344:SF4">
    <property type="entry name" value="UMP-CMP KINASE 2, MITOCHONDRIAL"/>
    <property type="match status" value="1"/>
</dbReference>
<dbReference type="GO" id="GO:0004798">
    <property type="term" value="F:dTMP kinase activity"/>
    <property type="evidence" value="ECO:0007669"/>
    <property type="project" value="UniProtKB-EC"/>
</dbReference>
<keyword evidence="7" id="KW-0067">ATP-binding</keyword>
<dbReference type="EC" id="2.7.4.9" evidence="2"/>
<evidence type="ECO:0000313" key="9">
    <source>
        <dbReference type="EMBL" id="CAD7239456.1"/>
    </source>
</evidence>
<gene>
    <name evidence="9" type="ORF">CTOB1V02_LOCUS17271</name>
</gene>
<dbReference type="GO" id="GO:0006235">
    <property type="term" value="P:dTTP biosynthetic process"/>
    <property type="evidence" value="ECO:0007669"/>
    <property type="project" value="TreeGrafter"/>
</dbReference>